<dbReference type="InterPro" id="IPR005498">
    <property type="entry name" value="T4SS_VirB10/TraB/TrbI"/>
</dbReference>
<dbReference type="RefSeq" id="WP_005027711.1">
    <property type="nucleotide sequence ID" value="NZ_KE150238.1"/>
</dbReference>
<dbReference type="GeneID" id="78084234"/>
<comment type="caution">
    <text evidence="8">The sequence shown here is derived from an EMBL/GenBank/DDBJ whole genome shotgun (WGS) entry which is preliminary data.</text>
</comment>
<dbReference type="Pfam" id="PF03743">
    <property type="entry name" value="TrbI"/>
    <property type="match status" value="1"/>
</dbReference>
<feature type="region of interest" description="Disordered" evidence="6">
    <location>
        <begin position="62"/>
        <end position="118"/>
    </location>
</feature>
<keyword evidence="5 7" id="KW-0472">Membrane</keyword>
<feature type="transmembrane region" description="Helical" evidence="7">
    <location>
        <begin position="36"/>
        <end position="57"/>
    </location>
</feature>
<evidence type="ECO:0000256" key="2">
    <source>
        <dbReference type="ARBA" id="ARBA00010265"/>
    </source>
</evidence>
<organism evidence="8 9">
    <name type="scientific">Bilophila wadsworthia (strain 3_1_6)</name>
    <dbReference type="NCBI Taxonomy" id="563192"/>
    <lineage>
        <taxon>Bacteria</taxon>
        <taxon>Pseudomonadati</taxon>
        <taxon>Thermodesulfobacteriota</taxon>
        <taxon>Desulfovibrionia</taxon>
        <taxon>Desulfovibrionales</taxon>
        <taxon>Desulfovibrionaceae</taxon>
        <taxon>Bilophila</taxon>
    </lineage>
</organism>
<evidence type="ECO:0000256" key="3">
    <source>
        <dbReference type="ARBA" id="ARBA00022692"/>
    </source>
</evidence>
<dbReference type="InterPro" id="IPR042217">
    <property type="entry name" value="T4SS_VirB10/TrbI"/>
</dbReference>
<evidence type="ECO:0000256" key="4">
    <source>
        <dbReference type="ARBA" id="ARBA00022989"/>
    </source>
</evidence>
<dbReference type="Gene3D" id="2.40.128.260">
    <property type="entry name" value="Type IV secretion system, VirB10/TraB/TrbI"/>
    <property type="match status" value="1"/>
</dbReference>
<accession>E5Y6Z7</accession>
<dbReference type="HOGENOM" id="CLU_042657_2_1_7"/>
<comment type="subcellular location">
    <subcellularLocation>
        <location evidence="1">Membrane</location>
        <topology evidence="1">Single-pass membrane protein</topology>
    </subcellularLocation>
</comment>
<dbReference type="EMBL" id="ADCP02000001">
    <property type="protein sequence ID" value="EFV44235.1"/>
    <property type="molecule type" value="Genomic_DNA"/>
</dbReference>
<dbReference type="CDD" id="cd16429">
    <property type="entry name" value="VirB10"/>
    <property type="match status" value="1"/>
</dbReference>
<dbReference type="GO" id="GO:0016020">
    <property type="term" value="C:membrane"/>
    <property type="evidence" value="ECO:0007669"/>
    <property type="project" value="UniProtKB-SubCell"/>
</dbReference>
<dbReference type="Proteomes" id="UP000006034">
    <property type="component" value="Unassembled WGS sequence"/>
</dbReference>
<feature type="compositionally biased region" description="Basic and acidic residues" evidence="6">
    <location>
        <begin position="67"/>
        <end position="79"/>
    </location>
</feature>
<dbReference type="OrthoDB" id="9807354at2"/>
<dbReference type="eggNOG" id="COG2948">
    <property type="taxonomic scope" value="Bacteria"/>
</dbReference>
<evidence type="ECO:0000256" key="7">
    <source>
        <dbReference type="SAM" id="Phobius"/>
    </source>
</evidence>
<reference evidence="8 9" key="1">
    <citation type="submission" date="2010-10" db="EMBL/GenBank/DDBJ databases">
        <authorList>
            <consortium name="The Broad Institute Genome Sequencing Platform"/>
            <person name="Ward D."/>
            <person name="Earl A."/>
            <person name="Feldgarden M."/>
            <person name="Young S.K."/>
            <person name="Gargeya S."/>
            <person name="Zeng Q."/>
            <person name="Alvarado L."/>
            <person name="Berlin A."/>
            <person name="Bochicchio J."/>
            <person name="Chapman S.B."/>
            <person name="Chen Z."/>
            <person name="Freedman E."/>
            <person name="Gellesch M."/>
            <person name="Goldberg J."/>
            <person name="Griggs A."/>
            <person name="Gujja S."/>
            <person name="Heilman E."/>
            <person name="Heiman D."/>
            <person name="Howarth C."/>
            <person name="Mehta T."/>
            <person name="Neiman D."/>
            <person name="Pearson M."/>
            <person name="Roberts A."/>
            <person name="Saif S."/>
            <person name="Shea T."/>
            <person name="Shenoy N."/>
            <person name="Sisk P."/>
            <person name="Stolte C."/>
            <person name="Sykes S."/>
            <person name="White J."/>
            <person name="Yandava C."/>
            <person name="Allen-Vercoe E."/>
            <person name="Sibley C."/>
            <person name="Ambrose C.E."/>
            <person name="Strauss J."/>
            <person name="Daigneault M."/>
            <person name="Haas B."/>
            <person name="Nusbaum C."/>
            <person name="Birren B."/>
        </authorList>
    </citation>
    <scope>NUCLEOTIDE SEQUENCE [LARGE SCALE GENOMIC DNA]</scope>
    <source>
        <strain evidence="8 9">3_1_6</strain>
    </source>
</reference>
<gene>
    <name evidence="8" type="ORF">HMPREF0179_01961</name>
</gene>
<keyword evidence="9" id="KW-1185">Reference proteome</keyword>
<keyword evidence="4 7" id="KW-1133">Transmembrane helix</keyword>
<proteinExistence type="inferred from homology"/>
<feature type="region of interest" description="Disordered" evidence="6">
    <location>
        <begin position="1"/>
        <end position="30"/>
    </location>
</feature>
<dbReference type="AlphaFoldDB" id="E5Y6Z7"/>
<evidence type="ECO:0000256" key="5">
    <source>
        <dbReference type="ARBA" id="ARBA00023136"/>
    </source>
</evidence>
<reference evidence="8 9" key="2">
    <citation type="submission" date="2013-04" db="EMBL/GenBank/DDBJ databases">
        <title>The Genome Sequence of Bilophila wadsworthia 3_1_6.</title>
        <authorList>
            <consortium name="The Broad Institute Genomics Platform"/>
            <person name="Earl A."/>
            <person name="Ward D."/>
            <person name="Feldgarden M."/>
            <person name="Gevers D."/>
            <person name="Sibley C."/>
            <person name="Strauss J."/>
            <person name="Allen-Vercoe E."/>
            <person name="Walker B."/>
            <person name="Young S."/>
            <person name="Zeng Q."/>
            <person name="Gargeya S."/>
            <person name="Fitzgerald M."/>
            <person name="Haas B."/>
            <person name="Abouelleil A."/>
            <person name="Allen A.W."/>
            <person name="Alvarado L."/>
            <person name="Arachchi H.M."/>
            <person name="Berlin A.M."/>
            <person name="Chapman S.B."/>
            <person name="Gainer-Dewar J."/>
            <person name="Goldberg J."/>
            <person name="Griggs A."/>
            <person name="Gujja S."/>
            <person name="Hansen M."/>
            <person name="Howarth C."/>
            <person name="Imamovic A."/>
            <person name="Ireland A."/>
            <person name="Larimer J."/>
            <person name="McCowan C."/>
            <person name="Murphy C."/>
            <person name="Pearson M."/>
            <person name="Poon T.W."/>
            <person name="Priest M."/>
            <person name="Roberts A."/>
            <person name="Saif S."/>
            <person name="Shea T."/>
            <person name="Sisk P."/>
            <person name="Sykes S."/>
            <person name="Wortman J."/>
            <person name="Nusbaum C."/>
            <person name="Birren B."/>
        </authorList>
    </citation>
    <scope>NUCLEOTIDE SEQUENCE [LARGE SCALE GENOMIC DNA]</scope>
    <source>
        <strain evidence="8 9">3_1_6</strain>
    </source>
</reference>
<protein>
    <submittedName>
        <fullName evidence="8">Type IV secretion system protein VirB10</fullName>
    </submittedName>
</protein>
<keyword evidence="3 7" id="KW-0812">Transmembrane</keyword>
<evidence type="ECO:0000256" key="6">
    <source>
        <dbReference type="SAM" id="MobiDB-lite"/>
    </source>
</evidence>
<evidence type="ECO:0000256" key="1">
    <source>
        <dbReference type="ARBA" id="ARBA00004167"/>
    </source>
</evidence>
<comment type="similarity">
    <text evidence="2">Belongs to the TrbI/VirB10 family.</text>
</comment>
<evidence type="ECO:0000313" key="8">
    <source>
        <dbReference type="EMBL" id="EFV44235.1"/>
    </source>
</evidence>
<dbReference type="STRING" id="563192.HMPREF0179_01961"/>
<name>E5Y6Z7_BILW3</name>
<feature type="compositionally biased region" description="Polar residues" evidence="6">
    <location>
        <begin position="80"/>
        <end position="89"/>
    </location>
</feature>
<sequence>MGWKLWGKPEKELEQPQVLDPNAVPSGSGGKRANNIPLLLIILVVFIFLAIVAYVAFERSNSQLSPTEKEENRPPKENRSATQMANELTSGWGGTVVIPTEPSPPATDEEKAHTTRDAAPNKTFADLSLVQKSAPDPYLLEHRMRVQELKIQALEAARTSATRVHIELEKRPAPTAMDVNARIAATRQRLADMSDPSAAYQARLAQLRGESPESTDALYEPTRSGKNDVRQFTQKDSWNLDSQVEGPASPYMIRAGFVIPATMISGINSDLPGQVMAQVSQNVYDTATGKYLLIPQGTRLIGAYSSDVAFGQERVLMAWQRLIFPDGKALDIRAMPGADSAGYAGFSDKVNSHWFRTISSAVLMSGVIAAVDMSQNDRNSDSNNDRQRASDSLSEALGQTLGQTLSQIITKNLNISPTLEIRPGYRFNVMVVKDMSLPGSYRAFDY</sequence>
<evidence type="ECO:0000313" key="9">
    <source>
        <dbReference type="Proteomes" id="UP000006034"/>
    </source>
</evidence>